<proteinExistence type="predicted"/>
<comment type="caution">
    <text evidence="4">The sequence shown here is derived from an EMBL/GenBank/DDBJ whole genome shotgun (WGS) entry which is preliminary data.</text>
</comment>
<dbReference type="InterPro" id="IPR027417">
    <property type="entry name" value="P-loop_NTPase"/>
</dbReference>
<dbReference type="EMBL" id="JAPMOS010000021">
    <property type="protein sequence ID" value="KAJ4459311.1"/>
    <property type="molecule type" value="Genomic_DNA"/>
</dbReference>
<feature type="region of interest" description="Disordered" evidence="3">
    <location>
        <begin position="76"/>
        <end position="107"/>
    </location>
</feature>
<feature type="compositionally biased region" description="Low complexity" evidence="3">
    <location>
        <begin position="82"/>
        <end position="103"/>
    </location>
</feature>
<feature type="compositionally biased region" description="Pro residues" evidence="3">
    <location>
        <begin position="12"/>
        <end position="27"/>
    </location>
</feature>
<evidence type="ECO:0000256" key="3">
    <source>
        <dbReference type="SAM" id="MobiDB-lite"/>
    </source>
</evidence>
<keyword evidence="5" id="KW-1185">Reference proteome</keyword>
<dbReference type="InterPro" id="IPR006689">
    <property type="entry name" value="Small_GTPase_ARF/SAR"/>
</dbReference>
<dbReference type="PROSITE" id="PS51417">
    <property type="entry name" value="ARF"/>
    <property type="match status" value="1"/>
</dbReference>
<dbReference type="Proteomes" id="UP001141327">
    <property type="component" value="Unassembled WGS sequence"/>
</dbReference>
<keyword evidence="1" id="KW-0547">Nucleotide-binding</keyword>
<feature type="region of interest" description="Disordered" evidence="3">
    <location>
        <begin position="1"/>
        <end position="55"/>
    </location>
</feature>
<dbReference type="PANTHER" id="PTHR11711">
    <property type="entry name" value="ADP RIBOSYLATION FACTOR-RELATED"/>
    <property type="match status" value="1"/>
</dbReference>
<protein>
    <submittedName>
        <fullName evidence="4">Small GTP-binding protein domain</fullName>
    </submittedName>
</protein>
<dbReference type="PRINTS" id="PR00449">
    <property type="entry name" value="RASTRNSFRMNG"/>
</dbReference>
<evidence type="ECO:0000313" key="4">
    <source>
        <dbReference type="EMBL" id="KAJ4459311.1"/>
    </source>
</evidence>
<evidence type="ECO:0000313" key="5">
    <source>
        <dbReference type="Proteomes" id="UP001141327"/>
    </source>
</evidence>
<dbReference type="Gene3D" id="3.40.50.300">
    <property type="entry name" value="P-loop containing nucleotide triphosphate hydrolases"/>
    <property type="match status" value="1"/>
</dbReference>
<evidence type="ECO:0000256" key="2">
    <source>
        <dbReference type="ARBA" id="ARBA00023134"/>
    </source>
</evidence>
<organism evidence="4 5">
    <name type="scientific">Paratrimastix pyriformis</name>
    <dbReference type="NCBI Taxonomy" id="342808"/>
    <lineage>
        <taxon>Eukaryota</taxon>
        <taxon>Metamonada</taxon>
        <taxon>Preaxostyla</taxon>
        <taxon>Paratrimastigidae</taxon>
        <taxon>Paratrimastix</taxon>
    </lineage>
</organism>
<dbReference type="SMART" id="SM00178">
    <property type="entry name" value="SAR"/>
    <property type="match status" value="1"/>
</dbReference>
<keyword evidence="2" id="KW-0342">GTP-binding</keyword>
<dbReference type="SUPFAM" id="SSF52540">
    <property type="entry name" value="P-loop containing nucleoside triphosphate hydrolases"/>
    <property type="match status" value="1"/>
</dbReference>
<evidence type="ECO:0000256" key="1">
    <source>
        <dbReference type="ARBA" id="ARBA00022741"/>
    </source>
</evidence>
<dbReference type="SMART" id="SM00177">
    <property type="entry name" value="ARF"/>
    <property type="match status" value="1"/>
</dbReference>
<dbReference type="InterPro" id="IPR024156">
    <property type="entry name" value="Small_GTPase_ARF"/>
</dbReference>
<reference evidence="4" key="1">
    <citation type="journal article" date="2022" name="bioRxiv">
        <title>Genomics of Preaxostyla Flagellates Illuminates Evolutionary Transitions and the Path Towards Mitochondrial Loss.</title>
        <authorList>
            <person name="Novak L.V.F."/>
            <person name="Treitli S.C."/>
            <person name="Pyrih J."/>
            <person name="Halakuc P."/>
            <person name="Pipaliya S.V."/>
            <person name="Vacek V."/>
            <person name="Brzon O."/>
            <person name="Soukal P."/>
            <person name="Eme L."/>
            <person name="Dacks J.B."/>
            <person name="Karnkowska A."/>
            <person name="Elias M."/>
            <person name="Hampl V."/>
        </authorList>
    </citation>
    <scope>NUCLEOTIDE SEQUENCE</scope>
    <source>
        <strain evidence="4">RCP-MX</strain>
    </source>
</reference>
<sequence>MVFPEFLQTVPPRAPTPPPPPPPPPSAAPAAEAAAPPTTGKTEKPGSAKTTTRSARKQKLMLMLRALLGERLVAIPQPPEQPSQGQGSPTTEPSAPATSPAGGENTGGVAPVGLWVVTPPHLPLRSVRRSMGALCSIQRCRCCRCCRCCCMACMNKAHVLLLGPSRAGKSTFLVKWETDEFLDVIPTVGFTMRQVKLPGAKRPWEIFDFGGTHQFRPLWRHMFGMCQCVFFMVDGTAPTAEDALELKAILAEPLLAKTPLLLLLNKADLPTFVPVEEALTRMQVTLGELSAGGRPVHVLTCSSKSGQGVQEAKAWLAERD</sequence>
<name>A0ABQ8UJA3_9EUKA</name>
<gene>
    <name evidence="4" type="ORF">PAPYR_4866</name>
</gene>
<feature type="compositionally biased region" description="Low complexity" evidence="3">
    <location>
        <begin position="28"/>
        <end position="37"/>
    </location>
</feature>
<dbReference type="Pfam" id="PF00025">
    <property type="entry name" value="Arf"/>
    <property type="match status" value="1"/>
</dbReference>
<accession>A0ABQ8UJA3</accession>